<dbReference type="SUPFAM" id="SSF56672">
    <property type="entry name" value="DNA/RNA polymerases"/>
    <property type="match status" value="1"/>
</dbReference>
<keyword evidence="2" id="KW-0808">Transferase</keyword>
<dbReference type="Proteomes" id="UP000659388">
    <property type="component" value="Unassembled WGS sequence"/>
</dbReference>
<dbReference type="AlphaFoldDB" id="A0A937K0K3"/>
<organism evidence="2 3">
    <name type="scientific">Fulvivirga sediminis</name>
    <dbReference type="NCBI Taxonomy" id="2803949"/>
    <lineage>
        <taxon>Bacteria</taxon>
        <taxon>Pseudomonadati</taxon>
        <taxon>Bacteroidota</taxon>
        <taxon>Cytophagia</taxon>
        <taxon>Cytophagales</taxon>
        <taxon>Fulvivirgaceae</taxon>
        <taxon>Fulvivirga</taxon>
    </lineage>
</organism>
<dbReference type="InterPro" id="IPR000477">
    <property type="entry name" value="RT_dom"/>
</dbReference>
<sequence length="518" mass="60848">MDIKRLLSYGYLFKELPPCFTSVSFGENYERITGLNFETNKCIEFSIPKGQYSRRLLSLPHPSNYIQLSRHLCETRNWSILKRHYSKSRFSHSQVIENEKAGQYVLSKSNRAIKTNYDRLDNSKEKIIIDSFDMLYELQLDISKFYPSIYSHSFVWALLGKDRAKQLWRLKKSKTTEPDFPIYDFGDKLDNYTRYAQDNQSVGIPIGPDTSHILSEIIAVYLDDLLESEFPKVKAFRYFDDYNIYLETEEMAQKVLKYLQQVLADLQLSINESKLKVQKFPFAFQNQWIKEIHDVSFTKLNTSNIKQYFSVLFGLAKQNPEKSGTIFSYALRTFEKRSTEIDEKRWLVFESLLLKSILIEPSILEIASRIFETYRRFVSTDKLETTLRRLLEYHSDFNHHYETLWALWIYKQFKLELSSSFVEKLIDSADNFSILMLLDLNNHGYIADDGLTSDQLEEIKDLIELEGPTDWLLYYEAVEVKKWIAAAKRPGYESLSVAGITFFDSNAAIKTFDIPRNE</sequence>
<dbReference type="CDD" id="cd01646">
    <property type="entry name" value="RT_Bac_retron_I"/>
    <property type="match status" value="1"/>
</dbReference>
<accession>A0A937K0K3</accession>
<dbReference type="EMBL" id="JAESIY010000013">
    <property type="protein sequence ID" value="MBL3658448.1"/>
    <property type="molecule type" value="Genomic_DNA"/>
</dbReference>
<dbReference type="GO" id="GO:0003964">
    <property type="term" value="F:RNA-directed DNA polymerase activity"/>
    <property type="evidence" value="ECO:0007669"/>
    <property type="project" value="UniProtKB-KW"/>
</dbReference>
<protein>
    <submittedName>
        <fullName evidence="2">RNA-directed DNA polymerase</fullName>
    </submittedName>
</protein>
<name>A0A937K0K3_9BACT</name>
<feature type="domain" description="Reverse transcriptase" evidence="1">
    <location>
        <begin position="40"/>
        <end position="289"/>
    </location>
</feature>
<evidence type="ECO:0000313" key="3">
    <source>
        <dbReference type="Proteomes" id="UP000659388"/>
    </source>
</evidence>
<reference evidence="2" key="1">
    <citation type="submission" date="2021-01" db="EMBL/GenBank/DDBJ databases">
        <title>Fulvivirga kasyanovii gen. nov., sp nov., a novel member of the phylum Bacteroidetes isolated from seawater in a mussel farm.</title>
        <authorList>
            <person name="Zhao L.-H."/>
            <person name="Wang Z.-J."/>
        </authorList>
    </citation>
    <scope>NUCLEOTIDE SEQUENCE</scope>
    <source>
        <strain evidence="2">2943</strain>
    </source>
</reference>
<gene>
    <name evidence="2" type="ORF">JL102_20010</name>
</gene>
<comment type="caution">
    <text evidence="2">The sequence shown here is derived from an EMBL/GenBank/DDBJ whole genome shotgun (WGS) entry which is preliminary data.</text>
</comment>
<keyword evidence="3" id="KW-1185">Reference proteome</keyword>
<keyword evidence="2" id="KW-0548">Nucleotidyltransferase</keyword>
<dbReference type="Pfam" id="PF00078">
    <property type="entry name" value="RVT_1"/>
    <property type="match status" value="1"/>
</dbReference>
<evidence type="ECO:0000259" key="1">
    <source>
        <dbReference type="PROSITE" id="PS50878"/>
    </source>
</evidence>
<keyword evidence="2" id="KW-0695">RNA-directed DNA polymerase</keyword>
<proteinExistence type="predicted"/>
<dbReference type="InterPro" id="IPR043502">
    <property type="entry name" value="DNA/RNA_pol_sf"/>
</dbReference>
<evidence type="ECO:0000313" key="2">
    <source>
        <dbReference type="EMBL" id="MBL3658448.1"/>
    </source>
</evidence>
<dbReference type="PROSITE" id="PS50878">
    <property type="entry name" value="RT_POL"/>
    <property type="match status" value="1"/>
</dbReference>
<dbReference type="RefSeq" id="WP_202246244.1">
    <property type="nucleotide sequence ID" value="NZ_JAESIY010000013.1"/>
</dbReference>